<protein>
    <submittedName>
        <fullName evidence="1">Uncharacterized protein</fullName>
    </submittedName>
</protein>
<comment type="caution">
    <text evidence="1">The sequence shown here is derived from an EMBL/GenBank/DDBJ whole genome shotgun (WGS) entry which is preliminary data.</text>
</comment>
<evidence type="ECO:0000313" key="1">
    <source>
        <dbReference type="EMBL" id="KAH7835421.1"/>
    </source>
</evidence>
<dbReference type="EMBL" id="CM037152">
    <property type="protein sequence ID" value="KAH7835421.1"/>
    <property type="molecule type" value="Genomic_DNA"/>
</dbReference>
<keyword evidence="2" id="KW-1185">Reference proteome</keyword>
<reference evidence="1 2" key="1">
    <citation type="journal article" date="2021" name="Hortic Res">
        <title>High-quality reference genome and annotation aids understanding of berry development for evergreen blueberry (Vaccinium darrowii).</title>
        <authorList>
            <person name="Yu J."/>
            <person name="Hulse-Kemp A.M."/>
            <person name="Babiker E."/>
            <person name="Staton M."/>
        </authorList>
    </citation>
    <scope>NUCLEOTIDE SEQUENCE [LARGE SCALE GENOMIC DNA]</scope>
    <source>
        <strain evidence="2">cv. NJ 8807/NJ 8810</strain>
        <tissue evidence="1">Young leaf</tissue>
    </source>
</reference>
<proteinExistence type="predicted"/>
<sequence length="127" mass="13467">MSSQGRGSAAVAAAVAVVCLLLVLNFEVAQAATYKVGGANGWTFNVVSWPKGKRFRAGDTLLFSYNPQAHNLVVVNKDGYDKCKAPARAKTYSSGSDQIKLAKGQNYFICTFTGHCESGMKIAVNAA</sequence>
<accession>A0ACB7X430</accession>
<dbReference type="Proteomes" id="UP000828048">
    <property type="component" value="Chromosome 2"/>
</dbReference>
<gene>
    <name evidence="1" type="ORF">Vadar_026037</name>
</gene>
<evidence type="ECO:0000313" key="2">
    <source>
        <dbReference type="Proteomes" id="UP000828048"/>
    </source>
</evidence>
<organism evidence="1 2">
    <name type="scientific">Vaccinium darrowii</name>
    <dbReference type="NCBI Taxonomy" id="229202"/>
    <lineage>
        <taxon>Eukaryota</taxon>
        <taxon>Viridiplantae</taxon>
        <taxon>Streptophyta</taxon>
        <taxon>Embryophyta</taxon>
        <taxon>Tracheophyta</taxon>
        <taxon>Spermatophyta</taxon>
        <taxon>Magnoliopsida</taxon>
        <taxon>eudicotyledons</taxon>
        <taxon>Gunneridae</taxon>
        <taxon>Pentapetalae</taxon>
        <taxon>asterids</taxon>
        <taxon>Ericales</taxon>
        <taxon>Ericaceae</taxon>
        <taxon>Vaccinioideae</taxon>
        <taxon>Vaccinieae</taxon>
        <taxon>Vaccinium</taxon>
    </lineage>
</organism>
<name>A0ACB7X430_9ERIC</name>